<dbReference type="Pfam" id="PF05860">
    <property type="entry name" value="TPS"/>
    <property type="match status" value="1"/>
</dbReference>
<comment type="caution">
    <text evidence="6">The sequence shown here is derived from an EMBL/GenBank/DDBJ whole genome shotgun (WGS) entry which is preliminary data.</text>
</comment>
<keyword evidence="3" id="KW-0732">Signal</keyword>
<dbReference type="Pfam" id="PF07581">
    <property type="entry name" value="Glug"/>
    <property type="match status" value="1"/>
</dbReference>
<evidence type="ECO:0000256" key="3">
    <source>
        <dbReference type="ARBA" id="ARBA00022729"/>
    </source>
</evidence>
<keyword evidence="4" id="KW-0472">Membrane</keyword>
<name>A0AA42S2D0_9BURK</name>
<dbReference type="InterPro" id="IPR008638">
    <property type="entry name" value="FhaB/CdiA-like_TPS"/>
</dbReference>
<dbReference type="Pfam" id="PF13018">
    <property type="entry name" value="ESPR"/>
    <property type="match status" value="1"/>
</dbReference>
<proteinExistence type="predicted"/>
<dbReference type="Gene3D" id="2.160.20.10">
    <property type="entry name" value="Single-stranded right-handed beta-helix, Pectin lyase-like"/>
    <property type="match status" value="1"/>
</dbReference>
<keyword evidence="2" id="KW-0964">Secreted</keyword>
<evidence type="ECO:0000313" key="7">
    <source>
        <dbReference type="Proteomes" id="UP001161094"/>
    </source>
</evidence>
<dbReference type="InterPro" id="IPR012334">
    <property type="entry name" value="Pectin_lyas_fold"/>
</dbReference>
<dbReference type="RefSeq" id="WP_279995564.1">
    <property type="nucleotide sequence ID" value="NZ_JAOCDZ010000009.1"/>
</dbReference>
<keyword evidence="4" id="KW-0812">Transmembrane</keyword>
<dbReference type="GO" id="GO:0005576">
    <property type="term" value="C:extracellular region"/>
    <property type="evidence" value="ECO:0007669"/>
    <property type="project" value="UniProtKB-SubCell"/>
</dbReference>
<gene>
    <name evidence="6" type="ORF">N5D93_14250</name>
</gene>
<feature type="domain" description="Filamentous haemagglutinin FhaB/tRNA nuclease CdiA-like TPS" evidence="5">
    <location>
        <begin position="51"/>
        <end position="165"/>
    </location>
</feature>
<dbReference type="AlphaFoldDB" id="A0AA42S2D0"/>
<dbReference type="PANTHER" id="PTHR12338:SF8">
    <property type="entry name" value="HEME_HEMOPEXIN-BINDING PROTEIN"/>
    <property type="match status" value="1"/>
</dbReference>
<dbReference type="Gene3D" id="2.160.20.110">
    <property type="match status" value="2"/>
</dbReference>
<evidence type="ECO:0000256" key="2">
    <source>
        <dbReference type="ARBA" id="ARBA00022525"/>
    </source>
</evidence>
<evidence type="ECO:0000256" key="4">
    <source>
        <dbReference type="SAM" id="Phobius"/>
    </source>
</evidence>
<dbReference type="NCBIfam" id="TIGR01901">
    <property type="entry name" value="adhes_NPXG"/>
    <property type="match status" value="1"/>
</dbReference>
<dbReference type="SUPFAM" id="SSF51126">
    <property type="entry name" value="Pectin lyase-like"/>
    <property type="match status" value="1"/>
</dbReference>
<sequence>MNKTFALVWSEARGGWVAASECARRRGKSSGGVRMTVVALALMGVVGVAGAQDLPKDGVIKHGTGDIAIDANKNTMRVNQKTDKLIIDWQRFDVGAGKQVVFDQPGRSSAVLNKVLSNGFSNILGNINANGRVFLVNPNGISFGASSRVSVGSLVVAATDLAHDDFLKGGPMRFVSSKGNRISNAGEIEAQSGGSVILMGKSIINFGSIQANQGEIALAAGDVFTLALDGDSILSLQIDQAALNAELHNIGTLTANGGQVHLTARDRADIPSLVVNNDGLIEANSLDGTRGSIVLDGGESGNVNVGGILSANGGTTMAGGTVSVKGNAIVIQPGVEVDTRGASGQTGMWSISANNMSVASAAKRGSAALSANTVVKSLATTNISLISASGDVTIDAPLEWDGANSLTLQAARHVDINAPLTARGNGAGITAKSLDGDLRINANMTLGGDNAALAFLSKSNFALRKGVSIALTGKGSSYETREGRYTVINQASEWETMNNDLSGRYALGKSIEAGGRVSPIGNDHEAFTGEFEGFGHTLSKFEVSGGNHAGLFAQSSGHIRNLNLEDISVTTARDAQSPDKAAGALVGTHSGTIANVHAVGVRMTDLGAGRGAVGGLVGRGNGGLIEHVSVTGSTLQAKGGRVGGLIGDNNGGYINDSRADVAVQVSGNVHAGGFAGYHGAGGTLYNVQARGAVTHSGESGNGHFGGLVGANEATIADSAAFGRVQVNSGSAFSVGGLAGYNGGVISNVTASGHVSGGNHSAVGGLVGYNNGLLTNAEAKGNVAAKDRANVGGLAGVNRGTIRQGVARGTVRGETHSRIGGLVGTNLVGGEVLGGTAHGNVSGGLFVTMGGLVGVNEGLIHQSHARNTVNYWWGQWLLQTRGTVVGHNTGTVW</sequence>
<reference evidence="6" key="1">
    <citation type="submission" date="2022-09" db="EMBL/GenBank/DDBJ databases">
        <title>Intensive care unit water sources are persistently colonized with multi-drug resistant bacteria and are the site of extensive horizontal gene transfer of antibiotic resistance genes.</title>
        <authorList>
            <person name="Diorio-Toth L."/>
        </authorList>
    </citation>
    <scope>NUCLEOTIDE SEQUENCE</scope>
    <source>
        <strain evidence="6">GD03843</strain>
    </source>
</reference>
<dbReference type="InterPro" id="IPR050909">
    <property type="entry name" value="Bact_Autotransporter_VF"/>
</dbReference>
<comment type="subcellular location">
    <subcellularLocation>
        <location evidence="1">Secreted</location>
    </subcellularLocation>
</comment>
<evidence type="ECO:0000259" key="5">
    <source>
        <dbReference type="SMART" id="SM00912"/>
    </source>
</evidence>
<dbReference type="PANTHER" id="PTHR12338">
    <property type="entry name" value="AUTOTRANSPORTER"/>
    <property type="match status" value="1"/>
</dbReference>
<protein>
    <submittedName>
        <fullName evidence="6">Filamentous hemagglutinin N-terminal domain-containing protein</fullName>
    </submittedName>
</protein>
<organism evidence="6 7">
    <name type="scientific">Achromobacter spanius</name>
    <dbReference type="NCBI Taxonomy" id="217203"/>
    <lineage>
        <taxon>Bacteria</taxon>
        <taxon>Pseudomonadati</taxon>
        <taxon>Pseudomonadota</taxon>
        <taxon>Betaproteobacteria</taxon>
        <taxon>Burkholderiales</taxon>
        <taxon>Alcaligenaceae</taxon>
        <taxon>Achromobacter</taxon>
    </lineage>
</organism>
<dbReference type="InterPro" id="IPR011493">
    <property type="entry name" value="GLUG"/>
</dbReference>
<accession>A0AA42S2D0</accession>
<dbReference type="InterPro" id="IPR024973">
    <property type="entry name" value="ESPR"/>
</dbReference>
<dbReference type="Proteomes" id="UP001161094">
    <property type="component" value="Unassembled WGS sequence"/>
</dbReference>
<dbReference type="InterPro" id="IPR011050">
    <property type="entry name" value="Pectin_lyase_fold/virulence"/>
</dbReference>
<keyword evidence="4" id="KW-1133">Transmembrane helix</keyword>
<evidence type="ECO:0000256" key="1">
    <source>
        <dbReference type="ARBA" id="ARBA00004613"/>
    </source>
</evidence>
<dbReference type="SMART" id="SM00912">
    <property type="entry name" value="Haemagg_act"/>
    <property type="match status" value="1"/>
</dbReference>
<dbReference type="EMBL" id="JAOCDZ010000009">
    <property type="protein sequence ID" value="MDH0736972.1"/>
    <property type="molecule type" value="Genomic_DNA"/>
</dbReference>
<feature type="transmembrane region" description="Helical" evidence="4">
    <location>
        <begin position="33"/>
        <end position="51"/>
    </location>
</feature>
<evidence type="ECO:0000313" key="6">
    <source>
        <dbReference type="EMBL" id="MDH0736972.1"/>
    </source>
</evidence>